<evidence type="ECO:0000256" key="3">
    <source>
        <dbReference type="ARBA" id="ARBA00022833"/>
    </source>
</evidence>
<keyword evidence="2 4" id="KW-0863">Zinc-finger</keyword>
<dbReference type="SUPFAM" id="SSF90229">
    <property type="entry name" value="CCCH zinc finger"/>
    <property type="match status" value="1"/>
</dbReference>
<organism evidence="8 9">
    <name type="scientific">Spirodela intermedia</name>
    <name type="common">Intermediate duckweed</name>
    <dbReference type="NCBI Taxonomy" id="51605"/>
    <lineage>
        <taxon>Eukaryota</taxon>
        <taxon>Viridiplantae</taxon>
        <taxon>Streptophyta</taxon>
        <taxon>Embryophyta</taxon>
        <taxon>Tracheophyta</taxon>
        <taxon>Spermatophyta</taxon>
        <taxon>Magnoliopsida</taxon>
        <taxon>Liliopsida</taxon>
        <taxon>Araceae</taxon>
        <taxon>Lemnoideae</taxon>
        <taxon>Spirodela</taxon>
    </lineage>
</organism>
<keyword evidence="1 4" id="KW-0479">Metal-binding</keyword>
<evidence type="ECO:0000313" key="9">
    <source>
        <dbReference type="Proteomes" id="UP000663760"/>
    </source>
</evidence>
<dbReference type="Gene3D" id="4.10.1000.10">
    <property type="entry name" value="Zinc finger, CCCH-type"/>
    <property type="match status" value="1"/>
</dbReference>
<feature type="compositionally biased region" description="Basic and acidic residues" evidence="6">
    <location>
        <begin position="85"/>
        <end position="101"/>
    </location>
</feature>
<reference evidence="8" key="1">
    <citation type="submission" date="2020-02" db="EMBL/GenBank/DDBJ databases">
        <authorList>
            <person name="Scholz U."/>
            <person name="Mascher M."/>
            <person name="Fiebig A."/>
        </authorList>
    </citation>
    <scope>NUCLEOTIDE SEQUENCE</scope>
</reference>
<dbReference type="AlphaFoldDB" id="A0A7I8L6H6"/>
<feature type="domain" description="C3H1-type" evidence="7">
    <location>
        <begin position="6"/>
        <end position="32"/>
    </location>
</feature>
<feature type="compositionally biased region" description="Basic and acidic residues" evidence="6">
    <location>
        <begin position="43"/>
        <end position="58"/>
    </location>
</feature>
<dbReference type="InterPro" id="IPR045868">
    <property type="entry name" value="Znf_C3H13/40"/>
</dbReference>
<feature type="coiled-coil region" evidence="5">
    <location>
        <begin position="169"/>
        <end position="234"/>
    </location>
</feature>
<evidence type="ECO:0000256" key="1">
    <source>
        <dbReference type="ARBA" id="ARBA00022723"/>
    </source>
</evidence>
<dbReference type="Proteomes" id="UP000663760">
    <property type="component" value="Chromosome 11"/>
</dbReference>
<feature type="zinc finger region" description="C3H1-type" evidence="4">
    <location>
        <begin position="6"/>
        <end position="32"/>
    </location>
</feature>
<evidence type="ECO:0000256" key="6">
    <source>
        <dbReference type="SAM" id="MobiDB-lite"/>
    </source>
</evidence>
<accession>A0A7I8L6H6</accession>
<dbReference type="InterPro" id="IPR036855">
    <property type="entry name" value="Znf_CCCH_sf"/>
</dbReference>
<dbReference type="PANTHER" id="PTHR38160">
    <property type="entry name" value="ZINC FINGER CCCH DOMAIN-CONTAINING PROTEIN 40"/>
    <property type="match status" value="1"/>
</dbReference>
<feature type="region of interest" description="Disordered" evidence="6">
    <location>
        <begin position="234"/>
        <end position="377"/>
    </location>
</feature>
<dbReference type="PANTHER" id="PTHR38160:SF1">
    <property type="entry name" value="ZINC FINGER CCCH DOMAIN-CONTAINING PROTEIN 40"/>
    <property type="match status" value="1"/>
</dbReference>
<dbReference type="OrthoDB" id="665283at2759"/>
<protein>
    <recommendedName>
        <fullName evidence="7">C3H1-type domain-containing protein</fullName>
    </recommendedName>
</protein>
<feature type="compositionally biased region" description="Basic residues" evidence="6">
    <location>
        <begin position="59"/>
        <end position="68"/>
    </location>
</feature>
<evidence type="ECO:0000313" key="8">
    <source>
        <dbReference type="EMBL" id="CAA7405631.1"/>
    </source>
</evidence>
<sequence length="466" mass="52576">MLERKLYKTKLCILYQRGHCARQSCSFAHGEAELRRFGGSMNGRRDYRGGGDLRDKLVRRYSPRRRYSPGRDGRGRQVFHGHKGVQHDRGHSASRSPEARSRGQKKKPHLDGHSDVSASLKTSDGAEDQIKDIKVSSYNEIDVIEEQLKQTQMDIEMFDDHKCQLEMFIEEKAQEADKLSVKIEELETQLDKEQEDCKRFTSKIKKFIKAQARFSRAQEELKRSQARLQRVCNQVDADASKQGNNEEDSSIHAISDGEPSGNGRLSPRIEIHNHSSPMKKKLRFESGASEEMKTGSQRKRERSLNSTRVEKVSRSETFISQSENRNREADGVNTSLTRTDVHKHLGDEYRQKDSSSSPTIAPSAKARGSESGRLLPSTSMAAHAVDEFIEAMDMEERSEGGDAAAAYENGVVDHKTGMPFLPPLPLKASQNDFSQYEGDDEEVDVEDIDVDIDDEAGNSEVEIEQV</sequence>
<feature type="compositionally biased region" description="Basic and acidic residues" evidence="6">
    <location>
        <begin position="339"/>
        <end position="353"/>
    </location>
</feature>
<keyword evidence="5" id="KW-0175">Coiled coil</keyword>
<dbReference type="PROSITE" id="PS50103">
    <property type="entry name" value="ZF_C3H1"/>
    <property type="match status" value="1"/>
</dbReference>
<dbReference type="GO" id="GO:0008270">
    <property type="term" value="F:zinc ion binding"/>
    <property type="evidence" value="ECO:0007669"/>
    <property type="project" value="UniProtKB-KW"/>
</dbReference>
<proteinExistence type="predicted"/>
<evidence type="ECO:0000259" key="7">
    <source>
        <dbReference type="PROSITE" id="PS50103"/>
    </source>
</evidence>
<name>A0A7I8L6H6_SPIIN</name>
<dbReference type="InterPro" id="IPR000571">
    <property type="entry name" value="Znf_CCCH"/>
</dbReference>
<keyword evidence="9" id="KW-1185">Reference proteome</keyword>
<evidence type="ECO:0000256" key="5">
    <source>
        <dbReference type="SAM" id="Coils"/>
    </source>
</evidence>
<gene>
    <name evidence="8" type="ORF">SI8410_11016309</name>
</gene>
<evidence type="ECO:0000256" key="4">
    <source>
        <dbReference type="PROSITE-ProRule" id="PRU00723"/>
    </source>
</evidence>
<dbReference type="EMBL" id="LR746274">
    <property type="protein sequence ID" value="CAA7405631.1"/>
    <property type="molecule type" value="Genomic_DNA"/>
</dbReference>
<evidence type="ECO:0000256" key="2">
    <source>
        <dbReference type="ARBA" id="ARBA00022771"/>
    </source>
</evidence>
<keyword evidence="3 4" id="KW-0862">Zinc</keyword>
<feature type="region of interest" description="Disordered" evidence="6">
    <location>
        <begin position="422"/>
        <end position="443"/>
    </location>
</feature>
<feature type="region of interest" description="Disordered" evidence="6">
    <location>
        <begin position="38"/>
        <end position="125"/>
    </location>
</feature>